<dbReference type="Gene3D" id="1.20.5.2050">
    <property type="match status" value="1"/>
</dbReference>
<proteinExistence type="predicted"/>
<dbReference type="Pfam" id="PF00847">
    <property type="entry name" value="AP2"/>
    <property type="match status" value="1"/>
</dbReference>
<feature type="region of interest" description="Disordered" evidence="6">
    <location>
        <begin position="2089"/>
        <end position="2132"/>
    </location>
</feature>
<dbReference type="KEGG" id="pmal:PMUG01_14056700"/>
<feature type="region of interest" description="Disordered" evidence="6">
    <location>
        <begin position="1191"/>
        <end position="1212"/>
    </location>
</feature>
<evidence type="ECO:0000256" key="4">
    <source>
        <dbReference type="ARBA" id="ARBA00023163"/>
    </source>
</evidence>
<dbReference type="InterPro" id="IPR028078">
    <property type="entry name" value="ACDC"/>
</dbReference>
<dbReference type="InterPro" id="IPR001471">
    <property type="entry name" value="AP2/ERF_dom"/>
</dbReference>
<name>A0A1D3TF05_PLAMA</name>
<evidence type="ECO:0000313" key="9">
    <source>
        <dbReference type="EMBL" id="SCP03507.1"/>
    </source>
</evidence>
<feature type="region of interest" description="Disordered" evidence="6">
    <location>
        <begin position="2530"/>
        <end position="2560"/>
    </location>
</feature>
<evidence type="ECO:0000256" key="1">
    <source>
        <dbReference type="ARBA" id="ARBA00004123"/>
    </source>
</evidence>
<keyword evidence="2" id="KW-0805">Transcription regulation</keyword>
<keyword evidence="10" id="KW-1185">Reference proteome</keyword>
<feature type="region of interest" description="Disordered" evidence="6">
    <location>
        <begin position="1444"/>
        <end position="1465"/>
    </location>
</feature>
<comment type="subcellular location">
    <subcellularLocation>
        <location evidence="1">Nucleus</location>
    </subcellularLocation>
</comment>
<evidence type="ECO:0000259" key="8">
    <source>
        <dbReference type="Pfam" id="PF14733"/>
    </source>
</evidence>
<accession>A0A1D3TF05</accession>
<keyword evidence="5" id="KW-0539">Nucleus</keyword>
<dbReference type="Proteomes" id="UP000219813">
    <property type="component" value="Chromosome 14"/>
</dbReference>
<keyword evidence="4" id="KW-0804">Transcription</keyword>
<dbReference type="GO" id="GO:0003677">
    <property type="term" value="F:DNA binding"/>
    <property type="evidence" value="ECO:0007669"/>
    <property type="project" value="UniProtKB-KW"/>
</dbReference>
<evidence type="ECO:0000256" key="3">
    <source>
        <dbReference type="ARBA" id="ARBA00023125"/>
    </source>
</evidence>
<protein>
    <submittedName>
        <fullName evidence="9">Transcription factor with AP2 domain(S), putative</fullName>
    </submittedName>
</protein>
<evidence type="ECO:0000259" key="7">
    <source>
        <dbReference type="Pfam" id="PF00847"/>
    </source>
</evidence>
<gene>
    <name evidence="9" type="ORF">PMUG01_14056700</name>
</gene>
<evidence type="ECO:0000256" key="2">
    <source>
        <dbReference type="ARBA" id="ARBA00023015"/>
    </source>
</evidence>
<dbReference type="VEuPathDB" id="PlasmoDB:PmUG01_14056700"/>
<feature type="domain" description="AP2-coincident C-terminal" evidence="8">
    <location>
        <begin position="2721"/>
        <end position="2810"/>
    </location>
</feature>
<dbReference type="RefSeq" id="XP_028864460.1">
    <property type="nucleotide sequence ID" value="XM_029008141.1"/>
</dbReference>
<evidence type="ECO:0000256" key="5">
    <source>
        <dbReference type="ARBA" id="ARBA00023242"/>
    </source>
</evidence>
<reference evidence="9 10" key="1">
    <citation type="submission" date="2016-06" db="EMBL/GenBank/DDBJ databases">
        <authorList>
            <consortium name="Pathogen Informatics"/>
        </authorList>
    </citation>
    <scope>NUCLEOTIDE SEQUENCE [LARGE SCALE GENOMIC DNA]</scope>
</reference>
<organism evidence="9 10">
    <name type="scientific">Plasmodium malariae</name>
    <dbReference type="NCBI Taxonomy" id="5858"/>
    <lineage>
        <taxon>Eukaryota</taxon>
        <taxon>Sar</taxon>
        <taxon>Alveolata</taxon>
        <taxon>Apicomplexa</taxon>
        <taxon>Aconoidasida</taxon>
        <taxon>Haemosporida</taxon>
        <taxon>Plasmodiidae</taxon>
        <taxon>Plasmodium</taxon>
        <taxon>Plasmodium (Plasmodium)</taxon>
    </lineage>
</organism>
<dbReference type="OrthoDB" id="387376at2759"/>
<dbReference type="GO" id="GO:0003700">
    <property type="term" value="F:DNA-binding transcription factor activity"/>
    <property type="evidence" value="ECO:0007669"/>
    <property type="project" value="InterPro"/>
</dbReference>
<dbReference type="GeneID" id="39871878"/>
<keyword evidence="3" id="KW-0238">DNA-binding</keyword>
<feature type="region of interest" description="Disordered" evidence="6">
    <location>
        <begin position="1932"/>
        <end position="1974"/>
    </location>
</feature>
<dbReference type="OMA" id="LMINQNG"/>
<dbReference type="EMBL" id="LT594635">
    <property type="protein sequence ID" value="SCP03507.1"/>
    <property type="molecule type" value="Genomic_DNA"/>
</dbReference>
<dbReference type="GO" id="GO:0005634">
    <property type="term" value="C:nucleus"/>
    <property type="evidence" value="ECO:0007669"/>
    <property type="project" value="UniProtKB-SubCell"/>
</dbReference>
<evidence type="ECO:0000256" key="6">
    <source>
        <dbReference type="SAM" id="MobiDB-lite"/>
    </source>
</evidence>
<feature type="compositionally biased region" description="Polar residues" evidence="6">
    <location>
        <begin position="2530"/>
        <end position="2539"/>
    </location>
</feature>
<feature type="domain" description="AP2/ERF" evidence="7">
    <location>
        <begin position="1986"/>
        <end position="2037"/>
    </location>
</feature>
<feature type="compositionally biased region" description="Low complexity" evidence="6">
    <location>
        <begin position="1444"/>
        <end position="1462"/>
    </location>
</feature>
<feature type="compositionally biased region" description="Low complexity" evidence="6">
    <location>
        <begin position="1191"/>
        <end position="1210"/>
    </location>
</feature>
<evidence type="ECO:0000313" key="10">
    <source>
        <dbReference type="Proteomes" id="UP000219813"/>
    </source>
</evidence>
<dbReference type="Pfam" id="PF14733">
    <property type="entry name" value="ACDC"/>
    <property type="match status" value="1"/>
</dbReference>
<sequence>MNIPCNYNNININCSVSIKASDLLNNRNEGDNRSDHTSVENSWYNKGNVENNYISNNEKNVCMYSNFCNVLHSNNNNSINSSGNDIYYNIINSQNIDNTRTDEANKNINKNVCVNVEDTMNHKKKNSIKEKQSGISFVKCDIGNSLNIHDSLQHKQKDDNITHKSNICSNNVNVNVFGSNNTSDYINNSSSNVFNKGNLDIGNVVNAKLYHMVSMNTNSSDNGIVNYDENENDIVKGIQNDMHNANADGDKIRIDESKEYDSKVLYNNHLSKDDGAVNLEGASNYTCSSFLNNRECKKTEMNKYEAEDMYYTSKKAHACSSSNNQYGANTDSSCIKSAQSNVHNNLYRNVLMKGKESVGTDLIQKNNSILSDSVSDYGYRSNVENGDAPYTKLACQENKVSTDICSLNDAYNPISKISGNEMNSLNNNIIYNNIINNNIINNNIINNNIINNNIINNNIINNNNFMHTLKRTINESMCTKIVNECKLNNNNNLFNGVNNTEDTSIIVNHVEGVRNGDNVNGSCGHVCGKVNNGSNKIRNILLNDNLINTNNSTNESSSCSRYENEKMNVQDSINGKEENALLYAASFNPQKMILSSKNELIENCSSTVNNLNTFDNCKYFEKKQVSTDSLVYLENSERGEFFPNKENYDPIKSNGILAAHINNIKPISTYENKNNEGAPQSLHNQYSTSCTTSTDSKLKVYHTPSCPITVDKNYIPLEEIIENKKIINDNNVVDISPCSCTLLDSSNIVYIPSNYEHNMDSAIVKKDINSCLQVKRNLYTENNYFHNKPDVDKQIYTSNLDKNNNSINTKMILRNCDYVYNDKNEIITNRVCHKEESDIMGSYVDLVPIKKCRTELKNTYGYDSLENRSNDVNISEACNVISNSLSANHKDAYYDYYVKNDSACMCGEGGDSSSVIGNNNNTNINKDGSISNKDQKFKINPIHVGFKSDENNVDDSFSMCKLLDHASGNNIRVNDININNFSQNNNDAIYNYNPSVAGTQNSYNVNNNLSNNIKHNPSNSLGNHLVSNMEQNMNNNIYEKISSSPQKDDKKIFGECMASSDDVRQVSKKETNTKECNTNMLNEMIQMERDLLNKKNELCKEKNTEVSTYANMNLTEDVNSDCMQMNHNEKVNYVNIKKKKKKKKMDELINDEKINIEHLKGNFKGFIKDVVMPFKNNCKKSKTYELCAGSNNNNNNNSSNDNNNNNNNDNTNEICRENYKTYEAYNSQNSINEICEKFFFFKKNVWPYINNNYINCDILKDKSREKSVDDKMSNKNVTYPLCSTKAFELCDNKNIVNKNRSNYLSEQKYYETFISPCKNEEELNYEQNLMHNKTSYEKINDNEKNMERYYNLYNNNCSNNKNEECKLEKSEEQFMYENERITNIINNFTTNDNSENYIPSLCDSLKVRMVNEENGVSPQNWIKNNNEFLNTSVSKFGRNQFSGNNSNIIRNSNSDSNTNSVNGENDKNRRVQLFHLHHFNGKKKKNEVCSNDFIHNNRDLYNNHQIIENNRDAVPSLIKRNVPSTVNTINEQNNLSKIKNGASTYNCNSNGIAISLTANHNVSDVSNCGGDNGGNEDQTTVNHMYNVNFVGKQNVYKTNSSSSGLLRTSCGTLNYSTNKNMDVLKNISGVNSVSGMNTVNNSSSMNSTNSISGVNNINSVSSMHRGDKTNYQQDKHNVSGEQTKKSFPKNIIHTKVMYDRTNNLQFGYDNKCESSILNSIEVACNNNQTCRNFLQPVKNGENGSVVINSNGDKCSNGIVINTCQPNNNNSITTTTTATTTSATTTSATTTTATTATTTTTTTTNNNNNNSADENILQDNFLKLCNSHYKITNNIKELNINKLYNNMMNKSSDKSSSCNLVYLGNNVPTCDVNKDNRNNKWPVGLNCSSNIPFHGNYTLNNDNGKGISSNDKAALANSTTAVGGVNGLLNKDSCPIRGKKRRRKNSGNATTTATAAAPNSGRCLKKVKPKESKENNDELYQKAKFLPKITGVSYDRKQNLWVSHWRSNCKTVHKYFSVKKYGFQNARLLAINCRKQNVKYNVANNILNYKSSGKSCSLLKDMVLSNNENNVHYADHNNYLYELNMKKVNAKSQSIKKRRKKKDENNEKKNSVSENVQNGGEEKRAKNNFDQTNCSKNQLVLSNMSSKTKYEQVGVGRKMGNQMDMQTSLQCVEKKKNETSSANSSTKMVNKNAYKKKRNTLQKISNENDKMCYQQDINENFDKPRDDTNINKCMNGNIKHENKIKDNQIDGFLEKKKNVINSHLYKKLINNHLYNKLINNQLSDGKTNNNNIFCNLINSSFYINVINNNLNAHMKKKKNQIINEQTENYTNHENFNNTTFYRKNKCTSNTFTDNQSVNNLCQENSYLNSNPYNASSVYNNKLMTPIVHTSDSHYAKNNEKLNNKNNTCVSDTSQLTSTQVVQNCSNMCRKSDAQSCSSSQNNSGTQNYNNLQNNCNSYNSNNHFKEKSTYFGENREFFTGNVTNEMKKNFVSNNELVRNNSMFLKSQHNVDDNHTNSINNSDIVMNRRSSINKKSSMNNENNRDSRNDISNITRSNKKNEDMNSCRMNELISNNNNIHEGGNELLSKNILIQNKQFLNNNNNKNFRDRGGILNENSFSNNEQFFNDTKFAANYNKCENINQCLGQFYDDCKYNDILNCSEIENSCINDNYFKSDQINGNVFDGQAKKISAQFGVDKLSYTNLNSTYISNTNTASNGDQMDNGKNKLMISKITTKYILTDIKNKCLRNCSINFLKSFPDIKNIINKHIVKISEANSINTIKPYIHLFSNLLEKRKLLHMLSPNTQELYIYNLQKLPL</sequence>
<feature type="compositionally biased region" description="Basic and acidic residues" evidence="6">
    <location>
        <begin position="2101"/>
        <end position="2110"/>
    </location>
</feature>